<dbReference type="SUPFAM" id="SSF53300">
    <property type="entry name" value="vWA-like"/>
    <property type="match status" value="1"/>
</dbReference>
<dbReference type="SMART" id="SM00327">
    <property type="entry name" value="VWA"/>
    <property type="match status" value="1"/>
</dbReference>
<feature type="region of interest" description="Disordered" evidence="1">
    <location>
        <begin position="596"/>
        <end position="619"/>
    </location>
</feature>
<gene>
    <name evidence="4" type="primary">VWA5B1</name>
</gene>
<name>A0A8D1B5K2_PIG</name>
<dbReference type="PROSITE" id="PS51468">
    <property type="entry name" value="VIT"/>
    <property type="match status" value="1"/>
</dbReference>
<proteinExistence type="predicted"/>
<feature type="region of interest" description="Disordered" evidence="1">
    <location>
        <begin position="653"/>
        <end position="679"/>
    </location>
</feature>
<evidence type="ECO:0000259" key="3">
    <source>
        <dbReference type="PROSITE" id="PS51468"/>
    </source>
</evidence>
<dbReference type="InterPro" id="IPR002035">
    <property type="entry name" value="VWF_A"/>
</dbReference>
<dbReference type="AlphaFoldDB" id="A0A8D1B5K2"/>
<feature type="compositionally biased region" description="Acidic residues" evidence="1">
    <location>
        <begin position="727"/>
        <end position="739"/>
    </location>
</feature>
<dbReference type="Proteomes" id="UP000694720">
    <property type="component" value="Unplaced"/>
</dbReference>
<dbReference type="PROSITE" id="PS50234">
    <property type="entry name" value="VWFA"/>
    <property type="match status" value="1"/>
</dbReference>
<dbReference type="InterPro" id="IPR036465">
    <property type="entry name" value="vWFA_dom_sf"/>
</dbReference>
<feature type="region of interest" description="Disordered" evidence="1">
    <location>
        <begin position="568"/>
        <end position="587"/>
    </location>
</feature>
<dbReference type="InterPro" id="IPR052627">
    <property type="entry name" value="VWA_domain-containing"/>
</dbReference>
<feature type="domain" description="VIT" evidence="3">
    <location>
        <begin position="1"/>
        <end position="132"/>
    </location>
</feature>
<evidence type="ECO:0000256" key="1">
    <source>
        <dbReference type="SAM" id="MobiDB-lite"/>
    </source>
</evidence>
<dbReference type="Pfam" id="PF13768">
    <property type="entry name" value="VWA_3"/>
    <property type="match status" value="1"/>
</dbReference>
<accession>A0A8D1B5K2</accession>
<feature type="region of interest" description="Disordered" evidence="1">
    <location>
        <begin position="698"/>
        <end position="759"/>
    </location>
</feature>
<evidence type="ECO:0000313" key="4">
    <source>
        <dbReference type="Ensembl" id="ENSSSCP00035040053.1"/>
    </source>
</evidence>
<dbReference type="Gene3D" id="3.40.50.410">
    <property type="entry name" value="von Willebrand factor, type A domain"/>
    <property type="match status" value="1"/>
</dbReference>
<organism evidence="4 5">
    <name type="scientific">Sus scrofa</name>
    <name type="common">Pig</name>
    <dbReference type="NCBI Taxonomy" id="9823"/>
    <lineage>
        <taxon>Eukaryota</taxon>
        <taxon>Metazoa</taxon>
        <taxon>Chordata</taxon>
        <taxon>Craniata</taxon>
        <taxon>Vertebrata</taxon>
        <taxon>Euteleostomi</taxon>
        <taxon>Mammalia</taxon>
        <taxon>Eutheria</taxon>
        <taxon>Laurasiatheria</taxon>
        <taxon>Artiodactyla</taxon>
        <taxon>Suina</taxon>
        <taxon>Suidae</taxon>
        <taxon>Sus</taxon>
    </lineage>
</organism>
<dbReference type="CDD" id="cd01461">
    <property type="entry name" value="vWA_interalpha_trypsin_inhibitor"/>
    <property type="match status" value="1"/>
</dbReference>
<protein>
    <submittedName>
        <fullName evidence="4">von Willebrand factor A domain containing 5B1</fullName>
    </submittedName>
</protein>
<dbReference type="Ensembl" id="ENSSSCT00035095236.1">
    <property type="protein sequence ID" value="ENSSSCP00035040053.1"/>
    <property type="gene ID" value="ENSSSCG00035070345.1"/>
</dbReference>
<dbReference type="PANTHER" id="PTHR46299:SF1">
    <property type="entry name" value="VON WILLEBRAND FACTOR A DOMAIN-CONTAINING PROTEIN 5B1"/>
    <property type="match status" value="1"/>
</dbReference>
<reference evidence="4" key="1">
    <citation type="submission" date="2025-08" db="UniProtKB">
        <authorList>
            <consortium name="Ensembl"/>
        </authorList>
    </citation>
    <scope>IDENTIFICATION</scope>
</reference>
<evidence type="ECO:0000259" key="2">
    <source>
        <dbReference type="PROSITE" id="PS50234"/>
    </source>
</evidence>
<feature type="domain" description="VWFA" evidence="2">
    <location>
        <begin position="297"/>
        <end position="476"/>
    </location>
</feature>
<sequence length="1136" mass="124465">MPGLLNQVTGAALPLTASDVTSFVSGYALGLTASLTYGNLEAQPFQGLFVYPLDEYTTVIGFEAVIADRVVTVQIKDKAKMESGRFDAAGLRASTVTGKVALDEDLERILFVVNLGTIAPLENVTIFLSTSSELQTLPSGAVRVLLPAVCAPTVPQFCTSPSSQPTQGKDRHCFGSRALDSWNKLCLSTFLDTDVSNPMEYEFNFQLEIRGPCLLAEPHMPHVLMEKGDMTLGEFDQHLKGRTDFIKGMKKNSSAERKTEIIRKRLHKDIPHHSVIMLNFCPDLQSVQPNLRKTHGEFIFLIDRSGSMSGTSIHRVKDAMLVALKSLMPACLFNVIWFGSTFKTLFPSSQTYSEESLAMACDNIQKMRADMGGTNILSPLKWIIRQPVLQGHPRLLFLITDGAVHNTGKVLELVRNHAFSTRCYSFGIGPNVCHRLVKGLATVSKGSAEFLVEGERLQPKMVKSLKKAMAPVLSDVTVEWVFPETTEVLISPVSSSSLFPGERLVGYGIVCDASLYISNPRTDKRRRYSMLHSQESGSSVFYHSQDEGPSPDSGDCAKSLGAPFSLRQAKDTQPSSGDPTINPGLVLSQRRRAYSTNQITNHKPSPRAPTASDPTTAARRYPLRKAKLQDLTNKTSLDAPRWQIDLQPLLNSGADLSQGPKLRGPGARRPSLLPQGCQPFLASGQETQIWSPLKELDLGSSLKPASDSRSPGDPEPSHHLSSFETETSSDWEPLAESEEQASPSRPATPGPVRGKAVVKGLRDSQRLQWEVSFELGPPGPEKGSAREADLWSETFHHLAARAIIRDFEQLAEREGDIEQGSSRRYQVNAVHTSKACNVISKFTAFVPVDISKSCYLPTVVGYPNSGAASRMASSRVLTQQWRGTSAGFGRSQTMLGEDSAAEDGRFQNLSPLRGLATNSLSSLKASETLFGSRLNLNKSRLLTRAAKGFLGKPLTKAPESAPGSQSFDYIPLVSLQLASGAFLLDQAFCEAIGIPMEKLKWTSPFTCHRVSLTTRQCPGPQICTSRSPRHSSCDSCSPEPLAEGKPGWEPGAMTEHTGKLWATVVALAWLEHSSASYFVEWELVAAKASSWLEQQEVPEGRTRGTLKAAARQLFVLLRHWDENLEFNMLCYHPNYV</sequence>
<dbReference type="Pfam" id="PF13757">
    <property type="entry name" value="VIT_2"/>
    <property type="match status" value="1"/>
</dbReference>
<dbReference type="InterPro" id="IPR013694">
    <property type="entry name" value="VIT"/>
</dbReference>
<dbReference type="PANTHER" id="PTHR46299">
    <property type="entry name" value="VON WILLEBRAND FACTOR A DOMAIN-CONTAINING PROTEIN 5B2-RELATED"/>
    <property type="match status" value="1"/>
</dbReference>
<evidence type="ECO:0000313" key="5">
    <source>
        <dbReference type="Proteomes" id="UP000694720"/>
    </source>
</evidence>
<feature type="region of interest" description="Disordered" evidence="1">
    <location>
        <begin position="536"/>
        <end position="560"/>
    </location>
</feature>